<evidence type="ECO:0000313" key="2">
    <source>
        <dbReference type="Proteomes" id="UP000182958"/>
    </source>
</evidence>
<keyword evidence="2" id="KW-1185">Reference proteome</keyword>
<dbReference type="RefSeq" id="WP_026759777.1">
    <property type="nucleotide sequence ID" value="NZ_FPJA01000010.1"/>
</dbReference>
<dbReference type="Pfam" id="PF13711">
    <property type="entry name" value="DUF4160"/>
    <property type="match status" value="1"/>
</dbReference>
<reference evidence="2" key="1">
    <citation type="submission" date="2016-11" db="EMBL/GenBank/DDBJ databases">
        <authorList>
            <person name="Varghese N."/>
            <person name="Submissions S."/>
        </authorList>
    </citation>
    <scope>NUCLEOTIDE SEQUENCE [LARGE SCALE GENOMIC DNA]</scope>
    <source>
        <strain evidence="2">C3</strain>
    </source>
</reference>
<evidence type="ECO:0008006" key="3">
    <source>
        <dbReference type="Google" id="ProtNLM"/>
    </source>
</evidence>
<gene>
    <name evidence="1" type="ORF">SAMN02910323_2491</name>
</gene>
<dbReference type="Proteomes" id="UP000182958">
    <property type="component" value="Unassembled WGS sequence"/>
</dbReference>
<protein>
    <recommendedName>
        <fullName evidence="3">DUF4160 domain-containing protein</fullName>
    </recommendedName>
</protein>
<dbReference type="InterPro" id="IPR025427">
    <property type="entry name" value="DUF4160"/>
</dbReference>
<proteinExistence type="predicted"/>
<evidence type="ECO:0000313" key="1">
    <source>
        <dbReference type="EMBL" id="SFW56604.1"/>
    </source>
</evidence>
<organism evidence="1 2">
    <name type="scientific">Selenomonas ruminantium</name>
    <dbReference type="NCBI Taxonomy" id="971"/>
    <lineage>
        <taxon>Bacteria</taxon>
        <taxon>Bacillati</taxon>
        <taxon>Bacillota</taxon>
        <taxon>Negativicutes</taxon>
        <taxon>Selenomonadales</taxon>
        <taxon>Selenomonadaceae</taxon>
        <taxon>Selenomonas</taxon>
    </lineage>
</organism>
<name>A0A1K1QA48_SELRU</name>
<accession>A0A1K1QA48</accession>
<dbReference type="AlphaFoldDB" id="A0A1K1QA48"/>
<sequence length="93" mass="10918">MPKALVDFLGYAIYFWLNESEPLEPVHVHVSKGRPTPNATKIWVTRNGVRLEHNNSQIPRNELKELLNFINENKNTIIVEWATRFGRTDFKEK</sequence>
<dbReference type="EMBL" id="FPJA01000010">
    <property type="protein sequence ID" value="SFW56604.1"/>
    <property type="molecule type" value="Genomic_DNA"/>
</dbReference>